<comment type="caution">
    <text evidence="2">The sequence shown here is derived from an EMBL/GenBank/DDBJ whole genome shotgun (WGS) entry which is preliminary data.</text>
</comment>
<name>A0A3N1ULV9_9BACT</name>
<feature type="domain" description="PilZ" evidence="1">
    <location>
        <begin position="73"/>
        <end position="152"/>
    </location>
</feature>
<dbReference type="EMBL" id="RJVA01000014">
    <property type="protein sequence ID" value="ROQ90708.1"/>
    <property type="molecule type" value="Genomic_DNA"/>
</dbReference>
<organism evidence="2 3">
    <name type="scientific">Desulfosoma caldarium</name>
    <dbReference type="NCBI Taxonomy" id="610254"/>
    <lineage>
        <taxon>Bacteria</taxon>
        <taxon>Pseudomonadati</taxon>
        <taxon>Thermodesulfobacteriota</taxon>
        <taxon>Syntrophobacteria</taxon>
        <taxon>Syntrophobacterales</taxon>
        <taxon>Syntrophobacteraceae</taxon>
        <taxon>Desulfosoma</taxon>
    </lineage>
</organism>
<gene>
    <name evidence="2" type="ORF">EDC27_2598</name>
</gene>
<dbReference type="Gene3D" id="2.40.10.220">
    <property type="entry name" value="predicted glycosyltransferase like domains"/>
    <property type="match status" value="1"/>
</dbReference>
<accession>A0A3N1ULV9</accession>
<dbReference type="RefSeq" id="WP_170161809.1">
    <property type="nucleotide sequence ID" value="NZ_RJVA01000014.1"/>
</dbReference>
<dbReference type="GO" id="GO:0035438">
    <property type="term" value="F:cyclic-di-GMP binding"/>
    <property type="evidence" value="ECO:0007669"/>
    <property type="project" value="InterPro"/>
</dbReference>
<evidence type="ECO:0000259" key="1">
    <source>
        <dbReference type="Pfam" id="PF07238"/>
    </source>
</evidence>
<reference evidence="2 3" key="1">
    <citation type="submission" date="2018-11" db="EMBL/GenBank/DDBJ databases">
        <title>Genomic Encyclopedia of Type Strains, Phase IV (KMG-IV): sequencing the most valuable type-strain genomes for metagenomic binning, comparative biology and taxonomic classification.</title>
        <authorList>
            <person name="Goeker M."/>
        </authorList>
    </citation>
    <scope>NUCLEOTIDE SEQUENCE [LARGE SCALE GENOMIC DNA]</scope>
    <source>
        <strain evidence="2 3">DSM 22027</strain>
    </source>
</reference>
<evidence type="ECO:0000313" key="2">
    <source>
        <dbReference type="EMBL" id="ROQ90708.1"/>
    </source>
</evidence>
<evidence type="ECO:0000313" key="3">
    <source>
        <dbReference type="Proteomes" id="UP000276223"/>
    </source>
</evidence>
<dbReference type="Proteomes" id="UP000276223">
    <property type="component" value="Unassembled WGS sequence"/>
</dbReference>
<dbReference type="InterPro" id="IPR009875">
    <property type="entry name" value="PilZ_domain"/>
</dbReference>
<dbReference type="SUPFAM" id="SSF141371">
    <property type="entry name" value="PilZ domain-like"/>
    <property type="match status" value="1"/>
</dbReference>
<proteinExistence type="predicted"/>
<keyword evidence="3" id="KW-1185">Reference proteome</keyword>
<protein>
    <submittedName>
        <fullName evidence="2">PilZ domain-containing protein</fullName>
    </submittedName>
</protein>
<dbReference type="Pfam" id="PF07238">
    <property type="entry name" value="PilZ"/>
    <property type="match status" value="1"/>
</dbReference>
<dbReference type="AlphaFoldDB" id="A0A3N1ULV9"/>
<sequence length="157" mass="17738">MQMKVFATQDGKATIVCPQCGLTRRVDASSIYKHNKNVTVRCSCGHSFRVSFEIRQAYRKSTFLFGQYRKIMDDSTGPFRQMTVLDISQHGCRFKTPIAHNLQVNDLVHLEIPLTDARKSIIKVTAQVRYVESQTVGVAFVDFDGGSEKALSFFLLP</sequence>